<feature type="domain" description="Glycosyltransferase subfamily 4-like N-terminal" evidence="1">
    <location>
        <begin position="26"/>
        <end position="205"/>
    </location>
</feature>
<dbReference type="EMBL" id="ATHJ01000105">
    <property type="protein sequence ID" value="EPR36015.1"/>
    <property type="molecule type" value="Genomic_DNA"/>
</dbReference>
<accession>S7THB7</accession>
<proteinExistence type="predicted"/>
<dbReference type="PANTHER" id="PTHR45947">
    <property type="entry name" value="SULFOQUINOVOSYL TRANSFERASE SQD2"/>
    <property type="match status" value="1"/>
</dbReference>
<evidence type="ECO:0000313" key="2">
    <source>
        <dbReference type="EMBL" id="EPR36015.1"/>
    </source>
</evidence>
<gene>
    <name evidence="2" type="ORF">dsmv_0720</name>
</gene>
<dbReference type="Pfam" id="PF13692">
    <property type="entry name" value="Glyco_trans_1_4"/>
    <property type="match status" value="1"/>
</dbReference>
<evidence type="ECO:0000313" key="3">
    <source>
        <dbReference type="Proteomes" id="UP000014977"/>
    </source>
</evidence>
<reference evidence="2 3" key="1">
    <citation type="journal article" date="2013" name="Genome Announc.">
        <title>Draft genome sequences for three mercury-methylating, sulfate-reducing bacteria.</title>
        <authorList>
            <person name="Brown S.D."/>
            <person name="Hurt R.A.Jr."/>
            <person name="Gilmour C.C."/>
            <person name="Elias D.A."/>
        </authorList>
    </citation>
    <scope>NUCLEOTIDE SEQUENCE [LARGE SCALE GENOMIC DNA]</scope>
    <source>
        <strain evidence="2 3">DSM 2059</strain>
    </source>
</reference>
<dbReference type="GO" id="GO:0016758">
    <property type="term" value="F:hexosyltransferase activity"/>
    <property type="evidence" value="ECO:0007669"/>
    <property type="project" value="TreeGrafter"/>
</dbReference>
<dbReference type="PANTHER" id="PTHR45947:SF3">
    <property type="entry name" value="SULFOQUINOVOSYL TRANSFERASE SQD2"/>
    <property type="match status" value="1"/>
</dbReference>
<dbReference type="CDD" id="cd03794">
    <property type="entry name" value="GT4_WbuB-like"/>
    <property type="match status" value="1"/>
</dbReference>
<dbReference type="SUPFAM" id="SSF53756">
    <property type="entry name" value="UDP-Glycosyltransferase/glycogen phosphorylase"/>
    <property type="match status" value="1"/>
</dbReference>
<dbReference type="OrthoDB" id="9807209at2"/>
<dbReference type="eggNOG" id="COG0438">
    <property type="taxonomic scope" value="Bacteria"/>
</dbReference>
<sequence length="407" mass="46909">MKQKPLKILFVARDQFPPFRVDVAVLFGKEMAGRGHEIDWVLQSQADCNKGRQTRWQGGDVWVGPTDNGTSFLHRLHKHLLGFLHNLACTRLLFRKPYDIIQVKDRFLTAVLYLAAARICNRKYFYWLSYPFAEASLYEIRIKAARYPIVYLIRGMLYRFLLYKIIMVYADHVFVQSEQMKKDIQACGIAGEKMTAVPMGFEADRFQAEPVERDTAEVDGEPRIIYLGTLMKLRRIDFLVRVFSMVLKDIPNAKLYLIGAGETDEDIRILKREARRLGILDAIVFTGFLERQKAMEIVRNADVCLSPFYPTPILNSTSPTKLIEYMALGKSVVANDHPEQKRVITESGGGLCVPYEESQFANAVVYLLKHPEINAIMGQRGRRWVFRNRTYGIIADSVEQTYYQNLK</sequence>
<dbReference type="InterPro" id="IPR050194">
    <property type="entry name" value="Glycosyltransferase_grp1"/>
</dbReference>
<dbReference type="Proteomes" id="UP000014977">
    <property type="component" value="Unassembled WGS sequence"/>
</dbReference>
<keyword evidence="2" id="KW-0808">Transferase</keyword>
<dbReference type="AlphaFoldDB" id="S7THB7"/>
<dbReference type="Pfam" id="PF13439">
    <property type="entry name" value="Glyco_transf_4"/>
    <property type="match status" value="1"/>
</dbReference>
<dbReference type="STRING" id="897.B2D07_16260"/>
<name>S7THB7_DESML</name>
<organism evidence="2 3">
    <name type="scientific">Desulfococcus multivorans DSM 2059</name>
    <dbReference type="NCBI Taxonomy" id="1121405"/>
    <lineage>
        <taxon>Bacteria</taxon>
        <taxon>Pseudomonadati</taxon>
        <taxon>Thermodesulfobacteriota</taxon>
        <taxon>Desulfobacteria</taxon>
        <taxon>Desulfobacterales</taxon>
        <taxon>Desulfococcaceae</taxon>
        <taxon>Desulfococcus</taxon>
    </lineage>
</organism>
<dbReference type="InterPro" id="IPR028098">
    <property type="entry name" value="Glyco_trans_4-like_N"/>
</dbReference>
<keyword evidence="3" id="KW-1185">Reference proteome</keyword>
<dbReference type="PATRIC" id="fig|1121405.3.peg.3450"/>
<dbReference type="Gene3D" id="3.40.50.2000">
    <property type="entry name" value="Glycogen Phosphorylase B"/>
    <property type="match status" value="2"/>
</dbReference>
<evidence type="ECO:0000259" key="1">
    <source>
        <dbReference type="Pfam" id="PF13439"/>
    </source>
</evidence>
<comment type="caution">
    <text evidence="2">The sequence shown here is derived from an EMBL/GenBank/DDBJ whole genome shotgun (WGS) entry which is preliminary data.</text>
</comment>
<protein>
    <submittedName>
        <fullName evidence="2">Glycosyl transferase group 1</fullName>
    </submittedName>
</protein>
<dbReference type="RefSeq" id="WP_020877831.1">
    <property type="nucleotide sequence ID" value="NZ_ATHJ01000105.1"/>
</dbReference>